<keyword evidence="2" id="KW-1003">Cell membrane</keyword>
<evidence type="ECO:0000256" key="3">
    <source>
        <dbReference type="ARBA" id="ARBA00022692"/>
    </source>
</evidence>
<dbReference type="AlphaFoldDB" id="A0A1Z1F9K5"/>
<dbReference type="STRING" id="450378.GCA_001661675_00720"/>
<evidence type="ECO:0000256" key="2">
    <source>
        <dbReference type="ARBA" id="ARBA00022475"/>
    </source>
</evidence>
<keyword evidence="9" id="KW-1185">Reference proteome</keyword>
<reference evidence="8 9" key="1">
    <citation type="submission" date="2017-01" db="EMBL/GenBank/DDBJ databases">
        <title>Complete genome sequence of esterase-producing bacterium Croceicoccus marinus E4A9.</title>
        <authorList>
            <person name="Wu Y.-H."/>
            <person name="Cheng H."/>
            <person name="Xu L."/>
            <person name="Huo Y.-Y."/>
            <person name="Wang C.-S."/>
            <person name="Xu X.-W."/>
        </authorList>
    </citation>
    <scope>NUCLEOTIDE SEQUENCE [LARGE SCALE GENOMIC DNA]</scope>
    <source>
        <strain evidence="8 9">E4A9</strain>
    </source>
</reference>
<dbReference type="GO" id="GO:0005886">
    <property type="term" value="C:plasma membrane"/>
    <property type="evidence" value="ECO:0007669"/>
    <property type="project" value="UniProtKB-SubCell"/>
</dbReference>
<feature type="transmembrane region" description="Helical" evidence="6">
    <location>
        <begin position="427"/>
        <end position="448"/>
    </location>
</feature>
<dbReference type="OrthoDB" id="9775544at2"/>
<feature type="transmembrane region" description="Helical" evidence="6">
    <location>
        <begin position="720"/>
        <end position="746"/>
    </location>
</feature>
<dbReference type="EMBL" id="CP019602">
    <property type="protein sequence ID" value="ARU15425.1"/>
    <property type="molecule type" value="Genomic_DNA"/>
</dbReference>
<sequence length="847" mass="88005">MNAMRARWALALRLARRDFSWRFRGLRLLIVCLFLGAAALSAIGTLEGAIRGELATRGQDILGGDIEFRRYGQPASAQELSAMRALGDVSGGVRMQAIASVGSGDDVVGAPVQLKAIDDAYPLYGELTLRDGRSVGAPPRGEAWVDPGLLDRLDIDEGASVRLGETQVRLTGLIESEPDRLSEGFSLGPPMLISEATLADAGLVQTGSMARFKYRVKRPADADVEETAEAFTARFPIAGWEYRTRDRASPGADRLMANMGQFLTLVGLAALFIAGIGIAGAVTSWLESRRTSIATLKVLGASSGDVMRIHVVQVVAAALVGVIAGLVLGYLAVPVLASLLEGMLPVEARFSFDVAALARAAGFALLVALIFAAPPLIAAREVTAMALFRSGAGGRIAVWRAAALPVGIGIALLIALVLLGARDPLLNLWFIVGAAAMLGLLAAIGLGIKRMARVLPKTGAGLAVRMGLSSLDRPGAPTVALATALGFGLAAFAAIASIQSALDRYVASSVPEVAPDYFVIDLPSGDVDRFAGLVERIAPGSGVRAVPNLRATIIAYGPADAMTYVEDLEDVPEGAWALNGERGVTYASAVPDGNTVTRGEWWSERQGASEALVSVDEELARPIGLNIGDRLRYSVLGAEREAVVASIRTIEWDDLGFNHVLVFSPGAIADAPHNYAATVSLAEGADRRALLSAMVREFPGSAVIEVGAVLTQARDILGSMAAAILAAASVTVLAGLAVLLGAIAAARARETYETVVLRVLGASRAQVLGALAVRYALLAGLLALVALALGSLVGWGVMTGLFDLPFRPDWALVLGVLAGGAALVIVAATAASIPVLRARPASALRSL</sequence>
<evidence type="ECO:0000256" key="4">
    <source>
        <dbReference type="ARBA" id="ARBA00022989"/>
    </source>
</evidence>
<name>A0A1Z1F9K5_9SPHN</name>
<evidence type="ECO:0000256" key="5">
    <source>
        <dbReference type="ARBA" id="ARBA00023136"/>
    </source>
</evidence>
<dbReference type="InterPro" id="IPR003838">
    <property type="entry name" value="ABC3_permease_C"/>
</dbReference>
<accession>A0A1Z1F9K5</accession>
<feature type="domain" description="ABC3 transporter permease C-terminal" evidence="7">
    <location>
        <begin position="727"/>
        <end position="838"/>
    </location>
</feature>
<gene>
    <name evidence="8" type="ORF">A9D14_03610</name>
</gene>
<evidence type="ECO:0000256" key="1">
    <source>
        <dbReference type="ARBA" id="ARBA00004651"/>
    </source>
</evidence>
<evidence type="ECO:0000256" key="6">
    <source>
        <dbReference type="SAM" id="Phobius"/>
    </source>
</evidence>
<evidence type="ECO:0000313" key="8">
    <source>
        <dbReference type="EMBL" id="ARU15425.1"/>
    </source>
</evidence>
<dbReference type="InterPro" id="IPR038766">
    <property type="entry name" value="Membrane_comp_ABC_pdt"/>
</dbReference>
<comment type="subcellular location">
    <subcellularLocation>
        <location evidence="1">Cell membrane</location>
        <topology evidence="1">Multi-pass membrane protein</topology>
    </subcellularLocation>
</comment>
<proteinExistence type="predicted"/>
<dbReference type="Pfam" id="PF02687">
    <property type="entry name" value="FtsX"/>
    <property type="match status" value="2"/>
</dbReference>
<feature type="transmembrane region" description="Helical" evidence="6">
    <location>
        <begin position="810"/>
        <end position="836"/>
    </location>
</feature>
<evidence type="ECO:0000313" key="9">
    <source>
        <dbReference type="Proteomes" id="UP000195807"/>
    </source>
</evidence>
<keyword evidence="5 6" id="KW-0472">Membrane</keyword>
<dbReference type="Proteomes" id="UP000195807">
    <property type="component" value="Chromosome"/>
</dbReference>
<keyword evidence="4 6" id="KW-1133">Transmembrane helix</keyword>
<organism evidence="8 9">
    <name type="scientific">Croceicoccus marinus</name>
    <dbReference type="NCBI Taxonomy" id="450378"/>
    <lineage>
        <taxon>Bacteria</taxon>
        <taxon>Pseudomonadati</taxon>
        <taxon>Pseudomonadota</taxon>
        <taxon>Alphaproteobacteria</taxon>
        <taxon>Sphingomonadales</taxon>
        <taxon>Erythrobacteraceae</taxon>
        <taxon>Croceicoccus</taxon>
    </lineage>
</organism>
<dbReference type="PANTHER" id="PTHR30287">
    <property type="entry name" value="MEMBRANE COMPONENT OF PREDICTED ABC SUPERFAMILY METABOLITE UPTAKE TRANSPORTER"/>
    <property type="match status" value="1"/>
</dbReference>
<feature type="transmembrane region" description="Helical" evidence="6">
    <location>
        <begin position="356"/>
        <end position="377"/>
    </location>
</feature>
<evidence type="ECO:0000259" key="7">
    <source>
        <dbReference type="Pfam" id="PF02687"/>
    </source>
</evidence>
<dbReference type="PANTHER" id="PTHR30287:SF1">
    <property type="entry name" value="INNER MEMBRANE PROTEIN"/>
    <property type="match status" value="1"/>
</dbReference>
<feature type="transmembrane region" description="Helical" evidence="6">
    <location>
        <begin position="262"/>
        <end position="286"/>
    </location>
</feature>
<dbReference type="KEGG" id="cman:A9D14_03610"/>
<keyword evidence="3 6" id="KW-0812">Transmembrane</keyword>
<feature type="transmembrane region" description="Helical" evidence="6">
    <location>
        <begin position="475"/>
        <end position="498"/>
    </location>
</feature>
<dbReference type="RefSeq" id="WP_066843004.1">
    <property type="nucleotide sequence ID" value="NZ_CP019602.1"/>
</dbReference>
<protein>
    <submittedName>
        <fullName evidence="8">ABC transporter permease</fullName>
    </submittedName>
</protein>
<feature type="domain" description="ABC3 transporter permease C-terminal" evidence="7">
    <location>
        <begin position="266"/>
        <end position="380"/>
    </location>
</feature>
<feature type="transmembrane region" description="Helical" evidence="6">
    <location>
        <begin position="398"/>
        <end position="421"/>
    </location>
</feature>
<feature type="transmembrane region" description="Helical" evidence="6">
    <location>
        <begin position="767"/>
        <end position="790"/>
    </location>
</feature>
<feature type="transmembrane region" description="Helical" evidence="6">
    <location>
        <begin position="307"/>
        <end position="336"/>
    </location>
</feature>